<keyword evidence="3" id="KW-1185">Reference proteome</keyword>
<dbReference type="Gene3D" id="2.60.40.1250">
    <property type="entry name" value="Thiol:disulfide interchange protein DsbD, N-terminal domain"/>
    <property type="match status" value="1"/>
</dbReference>
<protein>
    <submittedName>
        <fullName evidence="2">Protein-disulfide reductase DsbD domain-containing protein</fullName>
    </submittedName>
</protein>
<evidence type="ECO:0000313" key="3">
    <source>
        <dbReference type="Proteomes" id="UP001597048"/>
    </source>
</evidence>
<accession>A0ABW3KJQ1</accession>
<dbReference type="EMBL" id="JBHTJS010000044">
    <property type="protein sequence ID" value="MFD1008854.1"/>
    <property type="molecule type" value="Genomic_DNA"/>
</dbReference>
<dbReference type="SUPFAM" id="SSF74863">
    <property type="entry name" value="Thiol:disulfide interchange protein DsbD, N-terminal domain (DsbD-alpha)"/>
    <property type="match status" value="1"/>
</dbReference>
<dbReference type="Pfam" id="PF11412">
    <property type="entry name" value="DsbD_N"/>
    <property type="match status" value="1"/>
</dbReference>
<dbReference type="InterPro" id="IPR028250">
    <property type="entry name" value="DsbDN"/>
</dbReference>
<feature type="domain" description="Thiol:disulfide interchange protein DsbD N-terminal" evidence="1">
    <location>
        <begin position="27"/>
        <end position="134"/>
    </location>
</feature>
<gene>
    <name evidence="2" type="ORF">ACFQ1C_11890</name>
</gene>
<name>A0ABW3KJQ1_9GAMM</name>
<evidence type="ECO:0000259" key="1">
    <source>
        <dbReference type="Pfam" id="PF11412"/>
    </source>
</evidence>
<dbReference type="PANTHER" id="PTHR32234:SF0">
    <property type="entry name" value="THIOL:DISULFIDE INTERCHANGE PROTEIN DSBD"/>
    <property type="match status" value="1"/>
</dbReference>
<sequence>MVTQPAQAGIFDWLGIGASEEPQANTNFLPVEQAFVLTSRQTTNQLQLRFAIEPDYYLYRHTLAVSAKNAQLGDWVLPDGSPHEDEYFGKSQVYYQPLILNIPLKEVASDGSVEIRYQGCTTGLCYPPQTIKIPLKREG</sequence>
<comment type="caution">
    <text evidence="2">The sequence shown here is derived from an EMBL/GenBank/DDBJ whole genome shotgun (WGS) entry which is preliminary data.</text>
</comment>
<reference evidence="3" key="1">
    <citation type="journal article" date="2019" name="Int. J. Syst. Evol. Microbiol.">
        <title>The Global Catalogue of Microorganisms (GCM) 10K type strain sequencing project: providing services to taxonomists for standard genome sequencing and annotation.</title>
        <authorList>
            <consortium name="The Broad Institute Genomics Platform"/>
            <consortium name="The Broad Institute Genome Sequencing Center for Infectious Disease"/>
            <person name="Wu L."/>
            <person name="Ma J."/>
        </authorList>
    </citation>
    <scope>NUCLEOTIDE SEQUENCE [LARGE SCALE GENOMIC DNA]</scope>
    <source>
        <strain evidence="3">CCUG 60525</strain>
    </source>
</reference>
<dbReference type="InterPro" id="IPR036929">
    <property type="entry name" value="DsbDN_sf"/>
</dbReference>
<dbReference type="PANTHER" id="PTHR32234">
    <property type="entry name" value="THIOL:DISULFIDE INTERCHANGE PROTEIN DSBD"/>
    <property type="match status" value="1"/>
</dbReference>
<proteinExistence type="predicted"/>
<dbReference type="RefSeq" id="WP_379558832.1">
    <property type="nucleotide sequence ID" value="NZ_JBHTJS010000044.1"/>
</dbReference>
<organism evidence="2 3">
    <name type="scientific">Oceanisphaera ostreae</name>
    <dbReference type="NCBI Taxonomy" id="914151"/>
    <lineage>
        <taxon>Bacteria</taxon>
        <taxon>Pseudomonadati</taxon>
        <taxon>Pseudomonadota</taxon>
        <taxon>Gammaproteobacteria</taxon>
        <taxon>Aeromonadales</taxon>
        <taxon>Aeromonadaceae</taxon>
        <taxon>Oceanisphaera</taxon>
    </lineage>
</organism>
<dbReference type="Proteomes" id="UP001597048">
    <property type="component" value="Unassembled WGS sequence"/>
</dbReference>
<evidence type="ECO:0000313" key="2">
    <source>
        <dbReference type="EMBL" id="MFD1008854.1"/>
    </source>
</evidence>